<gene>
    <name evidence="5" type="ORF">SEV965_LOCUS854</name>
</gene>
<evidence type="ECO:0000256" key="1">
    <source>
        <dbReference type="ARBA" id="ARBA00006562"/>
    </source>
</evidence>
<evidence type="ECO:0000259" key="4">
    <source>
        <dbReference type="Pfam" id="PF08652"/>
    </source>
</evidence>
<dbReference type="AlphaFoldDB" id="A0A813T301"/>
<evidence type="ECO:0000256" key="2">
    <source>
        <dbReference type="SAM" id="Coils"/>
    </source>
</evidence>
<evidence type="ECO:0000256" key="3">
    <source>
        <dbReference type="SAM" id="MobiDB-lite"/>
    </source>
</evidence>
<evidence type="ECO:0000313" key="6">
    <source>
        <dbReference type="Proteomes" id="UP000663889"/>
    </source>
</evidence>
<dbReference type="PANTHER" id="PTHR12395:SF9">
    <property type="entry name" value="DECAPPING AND EXORIBONUCLEASE PROTEIN"/>
    <property type="match status" value="1"/>
</dbReference>
<accession>A0A813T301</accession>
<dbReference type="Proteomes" id="UP000663889">
    <property type="component" value="Unassembled WGS sequence"/>
</dbReference>
<sequence length="1059" mass="125108">MDSSYHARERKLVPRFRRKNQNKNFVDADEREAQALIEKDLESHFIWTSDAKDDFEYHYDDNQLQESNQQISINDQINQNFIYDVDNQNEQLWKNNIEQDDYQLFKWNDEQQQHKISFSIHNIQDKQHQWALHDDNQQFIQLNLINQHDQQSKHDLDTNTDNSQKRFIEGDEFRNNIKFAIESEDEKFNIFVKDSEDILSVEIDSNIPSINSILSLPQNPITFNWLEGISEYNISLPAEKFLQEYSPLTEIKVEIDSKSLKCLTWSLDLLKENLIVSYLISLPDNFDKQYSLPDKFHLKLSIDDENSKQLFSLIDLSFKQTLSISSDDIKQQLLSIIDSFNIKQNFGNDDQFLFYQWSLQDLKITILNLSPLEIINLIYSPIDAKQILLEHLLIESDEVSARAFRRYRCKHMSIKTDEKLQLDSLEGLNLQFKGNEQIAIGEEQIQNDFNEQQIYRDLTNSTILLEEEPPQLYDIIKSESSSNNVGPCLYRCDYERQPPKTWSRLRREIGYMSFDGSLAQPIYHLDKSFKRFVHIPIKRDKCSYNVYHGYSEFIEKVQLNPDNYFRRFDSTDLRPLLNWYSKKQHLFSSTNQHMLKPPTFICRRLVLRTILANLYCDSDPWKLLVIRIKGQFYLALANKKTKSVEDMTLDEYSGYKFQALFTTDQPNTTRFEEKTPLENPQQQYHTVQYWQFGEFNLLYSNEIDGELKCDIQQKTSTTETTHTVKQEDDATQTTTTTAPTAEAVSAENTEKSTEIDWWEGGIPLEVNWGESEIPVAKDWWAGEIPVEMEISSEQNEDKLKEMEISSEQNEDKLNEMEILSEQNEDKLKEMQINENLQLIKSDENEIIEKKKRNENEIKAGYVEMKCTNKKIFYRDENKLQTLYWWAQMWLANTNTLMIGYKTTHDGIIDHLDVLSIDKLISKFLSRYDLRLKYCLSYLYSFLDLIQKTVHIDDPNTIHAFAYIPQPLDIDPLTGKPLQYDLPKCVPFRYTQIKRSNQRHANFMPLWYLQDIQRTAPVGGILEDKQLKTVEQETKKRIGHRGRSSCILKQEQQDKRKKKH</sequence>
<dbReference type="GO" id="GO:0005829">
    <property type="term" value="C:cytosol"/>
    <property type="evidence" value="ECO:0007669"/>
    <property type="project" value="TreeGrafter"/>
</dbReference>
<organism evidence="5 6">
    <name type="scientific">Rotaria sordida</name>
    <dbReference type="NCBI Taxonomy" id="392033"/>
    <lineage>
        <taxon>Eukaryota</taxon>
        <taxon>Metazoa</taxon>
        <taxon>Spiralia</taxon>
        <taxon>Gnathifera</taxon>
        <taxon>Rotifera</taxon>
        <taxon>Eurotatoria</taxon>
        <taxon>Bdelloidea</taxon>
        <taxon>Philodinida</taxon>
        <taxon>Philodinidae</taxon>
        <taxon>Rotaria</taxon>
    </lineage>
</organism>
<dbReference type="EMBL" id="CAJNOU010000015">
    <property type="protein sequence ID" value="CAF0805567.1"/>
    <property type="molecule type" value="Genomic_DNA"/>
</dbReference>
<keyword evidence="2" id="KW-0175">Coiled coil</keyword>
<feature type="coiled-coil region" evidence="2">
    <location>
        <begin position="799"/>
        <end position="833"/>
    </location>
</feature>
<feature type="region of interest" description="Disordered" evidence="3">
    <location>
        <begin position="716"/>
        <end position="754"/>
    </location>
</feature>
<dbReference type="InterPro" id="IPR013961">
    <property type="entry name" value="RAI1"/>
</dbReference>
<protein>
    <recommendedName>
        <fullName evidence="4">RAI1-like domain-containing protein</fullName>
    </recommendedName>
</protein>
<dbReference type="GO" id="GO:0005634">
    <property type="term" value="C:nucleus"/>
    <property type="evidence" value="ECO:0007669"/>
    <property type="project" value="TreeGrafter"/>
</dbReference>
<dbReference type="GO" id="GO:0000956">
    <property type="term" value="P:nuclear-transcribed mRNA catabolic process"/>
    <property type="evidence" value="ECO:0007669"/>
    <property type="project" value="TreeGrafter"/>
</dbReference>
<proteinExistence type="inferred from homology"/>
<dbReference type="GO" id="GO:0110155">
    <property type="term" value="P:NAD-cap decapping"/>
    <property type="evidence" value="ECO:0007669"/>
    <property type="project" value="TreeGrafter"/>
</dbReference>
<feature type="compositionally biased region" description="Low complexity" evidence="3">
    <location>
        <begin position="731"/>
        <end position="743"/>
    </location>
</feature>
<name>A0A813T301_9BILA</name>
<reference evidence="5" key="1">
    <citation type="submission" date="2021-02" db="EMBL/GenBank/DDBJ databases">
        <authorList>
            <person name="Nowell W R."/>
        </authorList>
    </citation>
    <scope>NUCLEOTIDE SEQUENCE</scope>
</reference>
<comment type="caution">
    <text evidence="5">The sequence shown here is derived from an EMBL/GenBank/DDBJ whole genome shotgun (WGS) entry which is preliminary data.</text>
</comment>
<feature type="domain" description="RAI1-like" evidence="4">
    <location>
        <begin position="851"/>
        <end position="963"/>
    </location>
</feature>
<comment type="similarity">
    <text evidence="1">Belongs to the DXO/Dom3Z family.</text>
</comment>
<evidence type="ECO:0000313" key="5">
    <source>
        <dbReference type="EMBL" id="CAF0805567.1"/>
    </source>
</evidence>
<dbReference type="Pfam" id="PF08652">
    <property type="entry name" value="RAI1"/>
    <property type="match status" value="2"/>
</dbReference>
<dbReference type="PANTHER" id="PTHR12395">
    <property type="entry name" value="DOM-3 RELATED"/>
    <property type="match status" value="1"/>
</dbReference>
<dbReference type="InterPro" id="IPR039039">
    <property type="entry name" value="RAI1-like_fam"/>
</dbReference>
<dbReference type="GO" id="GO:0034353">
    <property type="term" value="F:mRNA 5'-diphosphatase activity"/>
    <property type="evidence" value="ECO:0007669"/>
    <property type="project" value="TreeGrafter"/>
</dbReference>
<feature type="domain" description="RAI1-like" evidence="4">
    <location>
        <begin position="508"/>
        <end position="710"/>
    </location>
</feature>
<feature type="region of interest" description="Disordered" evidence="3">
    <location>
        <begin position="1032"/>
        <end position="1059"/>
    </location>
</feature>